<name>A0A7T2U8Y6_9BURK</name>
<evidence type="ECO:0000313" key="3">
    <source>
        <dbReference type="Proteomes" id="UP000594943"/>
    </source>
</evidence>
<dbReference type="Pfam" id="PF03358">
    <property type="entry name" value="FMN_red"/>
    <property type="match status" value="1"/>
</dbReference>
<dbReference type="Gene3D" id="3.40.50.360">
    <property type="match status" value="1"/>
</dbReference>
<gene>
    <name evidence="2" type="ORF">I6G56_26195</name>
</gene>
<dbReference type="SUPFAM" id="SSF52218">
    <property type="entry name" value="Flavoproteins"/>
    <property type="match status" value="1"/>
</dbReference>
<accession>A0A7T2U8Y6</accession>
<feature type="domain" description="NADPH-dependent FMN reductase-like" evidence="1">
    <location>
        <begin position="17"/>
        <end position="144"/>
    </location>
</feature>
<dbReference type="KEGG" id="bhg:I6G56_26195"/>
<evidence type="ECO:0000259" key="1">
    <source>
        <dbReference type="Pfam" id="PF03358"/>
    </source>
</evidence>
<evidence type="ECO:0000313" key="2">
    <source>
        <dbReference type="EMBL" id="QPS47858.1"/>
    </source>
</evidence>
<protein>
    <submittedName>
        <fullName evidence="2">NAD(P)H-dependent oxidoreductase</fullName>
    </submittedName>
</protein>
<dbReference type="Proteomes" id="UP000594943">
    <property type="component" value="Chromosome 2"/>
</dbReference>
<dbReference type="AlphaFoldDB" id="A0A7T2U8Y6"/>
<dbReference type="EMBL" id="CP065687">
    <property type="protein sequence ID" value="QPS47858.1"/>
    <property type="molecule type" value="Genomic_DNA"/>
</dbReference>
<dbReference type="GO" id="GO:0016491">
    <property type="term" value="F:oxidoreductase activity"/>
    <property type="evidence" value="ECO:0007669"/>
    <property type="project" value="InterPro"/>
</dbReference>
<dbReference type="InterPro" id="IPR005025">
    <property type="entry name" value="FMN_Rdtase-like_dom"/>
</dbReference>
<dbReference type="InterPro" id="IPR029039">
    <property type="entry name" value="Flavoprotein-like_sf"/>
</dbReference>
<dbReference type="RefSeq" id="WP_080595144.1">
    <property type="nucleotide sequence ID" value="NZ_CP013382.1"/>
</dbReference>
<proteinExistence type="predicted"/>
<organism evidence="2 3">
    <name type="scientific">Burkholderia humptydooensis</name>
    <dbReference type="NCBI Taxonomy" id="430531"/>
    <lineage>
        <taxon>Bacteria</taxon>
        <taxon>Pseudomonadati</taxon>
        <taxon>Pseudomonadota</taxon>
        <taxon>Betaproteobacteria</taxon>
        <taxon>Burkholderiales</taxon>
        <taxon>Burkholderiaceae</taxon>
        <taxon>Burkholderia</taxon>
        <taxon>pseudomallei group</taxon>
    </lineage>
</organism>
<reference evidence="2 3" key="1">
    <citation type="submission" date="2020-12" db="EMBL/GenBank/DDBJ databases">
        <title>FDA dAtabase for Regulatory Grade micrObial Sequences (FDA-ARGOS): Supporting development and validation of Infectious Disease Dx tests.</title>
        <authorList>
            <person name="Nelson B."/>
            <person name="Plummer A."/>
            <person name="Tallon L."/>
            <person name="Sadzewicz L."/>
            <person name="Zhao X."/>
            <person name="Boylan J."/>
            <person name="Ott S."/>
            <person name="Bowen H."/>
            <person name="Vavikolanu K."/>
            <person name="Mehta A."/>
            <person name="Aluvathingal J."/>
            <person name="Nadendla S."/>
            <person name="Myers T."/>
            <person name="Yan Y."/>
            <person name="Sichtig H."/>
        </authorList>
    </citation>
    <scope>NUCLEOTIDE SEQUENCE [LARGE SCALE GENOMIC DNA]</scope>
    <source>
        <strain evidence="2 3">FDAARGOS_899</strain>
    </source>
</reference>
<sequence>MEEHLTNSTQCRGGPLIVGIGGTGLTTSSTGYALAVALSVTQSMDASIRHIGAELLYELSFYKPQCGLRDEIQKAFVEIVRNSNAVIIASPAYHGGMSGVIKNALDTLDDLRSDDRPYLDGRAVGCIVRSHGPQAGGATLAAMRSS</sequence>